<evidence type="ECO:0000256" key="1">
    <source>
        <dbReference type="ARBA" id="ARBA00023239"/>
    </source>
</evidence>
<dbReference type="GO" id="GO:0005829">
    <property type="term" value="C:cytosol"/>
    <property type="evidence" value="ECO:0007669"/>
    <property type="project" value="TreeGrafter"/>
</dbReference>
<dbReference type="InterPro" id="IPR032465">
    <property type="entry name" value="ACMSD"/>
</dbReference>
<dbReference type="Pfam" id="PF04909">
    <property type="entry name" value="Amidohydro_2"/>
    <property type="match status" value="1"/>
</dbReference>
<feature type="domain" description="Amidohydrolase-related" evidence="2">
    <location>
        <begin position="3"/>
        <end position="299"/>
    </location>
</feature>
<dbReference type="RefSeq" id="WP_134158590.1">
    <property type="nucleotide sequence ID" value="NZ_SORF01000002.1"/>
</dbReference>
<reference evidence="3 4" key="1">
    <citation type="submission" date="2019-03" db="EMBL/GenBank/DDBJ databases">
        <title>Genomic Encyclopedia of Type Strains, Phase IV (KMG-IV): sequencing the most valuable type-strain genomes for metagenomic binning, comparative biology and taxonomic classification.</title>
        <authorList>
            <person name="Goeker M."/>
        </authorList>
    </citation>
    <scope>NUCLEOTIDE SEQUENCE [LARGE SCALE GENOMIC DNA]</scope>
    <source>
        <strain evidence="3 4">DSM 17974</strain>
    </source>
</reference>
<dbReference type="GO" id="GO:0019748">
    <property type="term" value="P:secondary metabolic process"/>
    <property type="evidence" value="ECO:0007669"/>
    <property type="project" value="TreeGrafter"/>
</dbReference>
<evidence type="ECO:0000313" key="3">
    <source>
        <dbReference type="EMBL" id="TDY50661.1"/>
    </source>
</evidence>
<protein>
    <submittedName>
        <fullName evidence="3">Aminocarboxymuconate-semialdehyde decarboxylase</fullName>
    </submittedName>
</protein>
<dbReference type="PANTHER" id="PTHR21240">
    <property type="entry name" value="2-AMINO-3-CARBOXYLMUCONATE-6-SEMIALDEHYDE DECARBOXYLASE"/>
    <property type="match status" value="1"/>
</dbReference>
<keyword evidence="1" id="KW-0456">Lyase</keyword>
<dbReference type="AlphaFoldDB" id="A0A4V3HEX3"/>
<dbReference type="InterPro" id="IPR032466">
    <property type="entry name" value="Metal_Hydrolase"/>
</dbReference>
<dbReference type="PANTHER" id="PTHR21240:SF28">
    <property type="entry name" value="ISO-OROTATE DECARBOXYLASE (EUROFUNG)"/>
    <property type="match status" value="1"/>
</dbReference>
<dbReference type="EMBL" id="SORF01000002">
    <property type="protein sequence ID" value="TDY50661.1"/>
    <property type="molecule type" value="Genomic_DNA"/>
</dbReference>
<keyword evidence="4" id="KW-1185">Reference proteome</keyword>
<organism evidence="3 4">
    <name type="scientific">Alicyclobacillus sacchari</name>
    <dbReference type="NCBI Taxonomy" id="392010"/>
    <lineage>
        <taxon>Bacteria</taxon>
        <taxon>Bacillati</taxon>
        <taxon>Bacillota</taxon>
        <taxon>Bacilli</taxon>
        <taxon>Bacillales</taxon>
        <taxon>Alicyclobacillaceae</taxon>
        <taxon>Alicyclobacillus</taxon>
    </lineage>
</organism>
<dbReference type="InterPro" id="IPR006680">
    <property type="entry name" value="Amidohydro-rel"/>
</dbReference>
<dbReference type="GO" id="GO:0016831">
    <property type="term" value="F:carboxy-lyase activity"/>
    <property type="evidence" value="ECO:0007669"/>
    <property type="project" value="InterPro"/>
</dbReference>
<sequence>MYDVHSHWIPPEVLDWLKTNGAIEAVWEQKAPDKEPFLTVGGKWSFELKRAFYDLDVYLADQAASGIEHTLVSPVPQLFLYEAEPDMTNELAAIYNEALVRLVDAHRDRLSALATLSLNDPDAACDQLERAMAQGLKGAIIGPGVGDVALSDERFATLWATADRLGAIVFIHPLLNTDKRIQKLMMPNLIGVPWETTICALDLILSGNLDRYPHARILLAHGGGFLPYQLGRLNKGYEVWPQVKARLDDEPAAYIRRFWYDSVLWSPEALQLLCSTAGKERVLPGSDYPFDLKAWPPVTSEEASVRDWLGLTNA</sequence>
<gene>
    <name evidence="3" type="ORF">C7445_102221</name>
</gene>
<name>A0A4V3HEX3_9BACL</name>
<dbReference type="GO" id="GO:0016787">
    <property type="term" value="F:hydrolase activity"/>
    <property type="evidence" value="ECO:0007669"/>
    <property type="project" value="InterPro"/>
</dbReference>
<proteinExistence type="predicted"/>
<accession>A0A4V3HEX3</accession>
<dbReference type="Gene3D" id="3.20.20.140">
    <property type="entry name" value="Metal-dependent hydrolases"/>
    <property type="match status" value="1"/>
</dbReference>
<comment type="caution">
    <text evidence="3">The sequence shown here is derived from an EMBL/GenBank/DDBJ whole genome shotgun (WGS) entry which is preliminary data.</text>
</comment>
<dbReference type="Proteomes" id="UP000294581">
    <property type="component" value="Unassembled WGS sequence"/>
</dbReference>
<dbReference type="SUPFAM" id="SSF51556">
    <property type="entry name" value="Metallo-dependent hydrolases"/>
    <property type="match status" value="1"/>
</dbReference>
<dbReference type="OrthoDB" id="9777673at2"/>
<evidence type="ECO:0000313" key="4">
    <source>
        <dbReference type="Proteomes" id="UP000294581"/>
    </source>
</evidence>
<evidence type="ECO:0000259" key="2">
    <source>
        <dbReference type="Pfam" id="PF04909"/>
    </source>
</evidence>